<organism evidence="1 2">
    <name type="scientific">Oedothorax gibbosus</name>
    <dbReference type="NCBI Taxonomy" id="931172"/>
    <lineage>
        <taxon>Eukaryota</taxon>
        <taxon>Metazoa</taxon>
        <taxon>Ecdysozoa</taxon>
        <taxon>Arthropoda</taxon>
        <taxon>Chelicerata</taxon>
        <taxon>Arachnida</taxon>
        <taxon>Araneae</taxon>
        <taxon>Araneomorphae</taxon>
        <taxon>Entelegynae</taxon>
        <taxon>Araneoidea</taxon>
        <taxon>Linyphiidae</taxon>
        <taxon>Erigoninae</taxon>
        <taxon>Oedothorax</taxon>
    </lineage>
</organism>
<dbReference type="EMBL" id="JAFNEN010000012">
    <property type="protein sequence ID" value="KAG8200853.1"/>
    <property type="molecule type" value="Genomic_DNA"/>
</dbReference>
<comment type="caution">
    <text evidence="1">The sequence shown here is derived from an EMBL/GenBank/DDBJ whole genome shotgun (WGS) entry which is preliminary data.</text>
</comment>
<protein>
    <submittedName>
        <fullName evidence="1">Uncharacterized protein</fullName>
    </submittedName>
</protein>
<proteinExistence type="predicted"/>
<dbReference type="Proteomes" id="UP000827092">
    <property type="component" value="Unassembled WGS sequence"/>
</dbReference>
<keyword evidence="2" id="KW-1185">Reference proteome</keyword>
<evidence type="ECO:0000313" key="2">
    <source>
        <dbReference type="Proteomes" id="UP000827092"/>
    </source>
</evidence>
<accession>A0AAV6VYN7</accession>
<sequence length="81" mass="9549">MSSRYLRRHLNYYDSAIPANSHEHSSPFKTLRNPMEAHYYSFLDLARDFMECSRIRGMGEVSQCVSLRRIPCVSFNCRVRS</sequence>
<reference evidence="1 2" key="1">
    <citation type="journal article" date="2022" name="Nat. Ecol. Evol.">
        <title>A masculinizing supergene underlies an exaggerated male reproductive morph in a spider.</title>
        <authorList>
            <person name="Hendrickx F."/>
            <person name="De Corte Z."/>
            <person name="Sonet G."/>
            <person name="Van Belleghem S.M."/>
            <person name="Kostlbacher S."/>
            <person name="Vangestel C."/>
        </authorList>
    </citation>
    <scope>NUCLEOTIDE SEQUENCE [LARGE SCALE GENOMIC DNA]</scope>
    <source>
        <strain evidence="1">W744_W776</strain>
    </source>
</reference>
<evidence type="ECO:0000313" key="1">
    <source>
        <dbReference type="EMBL" id="KAG8200853.1"/>
    </source>
</evidence>
<gene>
    <name evidence="1" type="ORF">JTE90_015760</name>
</gene>
<dbReference type="AlphaFoldDB" id="A0AAV6VYN7"/>
<name>A0AAV6VYN7_9ARAC</name>